<feature type="transmembrane region" description="Helical" evidence="7">
    <location>
        <begin position="143"/>
        <end position="162"/>
    </location>
</feature>
<feature type="transmembrane region" description="Helical" evidence="7">
    <location>
        <begin position="35"/>
        <end position="53"/>
    </location>
</feature>
<evidence type="ECO:0000313" key="9">
    <source>
        <dbReference type="EMBL" id="GAA1592695.1"/>
    </source>
</evidence>
<feature type="compositionally biased region" description="Low complexity" evidence="6">
    <location>
        <begin position="305"/>
        <end position="318"/>
    </location>
</feature>
<dbReference type="InterPro" id="IPR050638">
    <property type="entry name" value="AA-Vitamin_Transporters"/>
</dbReference>
<dbReference type="PANTHER" id="PTHR32322:SF2">
    <property type="entry name" value="EAMA DOMAIN-CONTAINING PROTEIN"/>
    <property type="match status" value="1"/>
</dbReference>
<protein>
    <submittedName>
        <fullName evidence="9">EamA family transporter</fullName>
    </submittedName>
</protein>
<evidence type="ECO:0000256" key="3">
    <source>
        <dbReference type="ARBA" id="ARBA00022692"/>
    </source>
</evidence>
<evidence type="ECO:0000256" key="6">
    <source>
        <dbReference type="SAM" id="MobiDB-lite"/>
    </source>
</evidence>
<evidence type="ECO:0000256" key="5">
    <source>
        <dbReference type="ARBA" id="ARBA00023136"/>
    </source>
</evidence>
<dbReference type="InterPro" id="IPR037185">
    <property type="entry name" value="EmrE-like"/>
</dbReference>
<feature type="transmembrane region" description="Helical" evidence="7">
    <location>
        <begin position="207"/>
        <end position="227"/>
    </location>
</feature>
<gene>
    <name evidence="9" type="ORF">GCM10009804_56420</name>
</gene>
<keyword evidence="5 7" id="KW-0472">Membrane</keyword>
<keyword evidence="3 7" id="KW-0812">Transmembrane</keyword>
<organism evidence="9 10">
    <name type="scientific">Kribbella hippodromi</name>
    <dbReference type="NCBI Taxonomy" id="434347"/>
    <lineage>
        <taxon>Bacteria</taxon>
        <taxon>Bacillati</taxon>
        <taxon>Actinomycetota</taxon>
        <taxon>Actinomycetes</taxon>
        <taxon>Propionibacteriales</taxon>
        <taxon>Kribbellaceae</taxon>
        <taxon>Kribbella</taxon>
    </lineage>
</organism>
<dbReference type="Pfam" id="PF00892">
    <property type="entry name" value="EamA"/>
    <property type="match status" value="2"/>
</dbReference>
<evidence type="ECO:0000256" key="1">
    <source>
        <dbReference type="ARBA" id="ARBA00004141"/>
    </source>
</evidence>
<feature type="transmembrane region" description="Helical" evidence="7">
    <location>
        <begin position="118"/>
        <end position="137"/>
    </location>
</feature>
<dbReference type="EMBL" id="BAAAPH010000021">
    <property type="protein sequence ID" value="GAA1592695.1"/>
    <property type="molecule type" value="Genomic_DNA"/>
</dbReference>
<evidence type="ECO:0000313" key="10">
    <source>
        <dbReference type="Proteomes" id="UP001501705"/>
    </source>
</evidence>
<comment type="subcellular location">
    <subcellularLocation>
        <location evidence="1">Membrane</location>
        <topology evidence="1">Multi-pass membrane protein</topology>
    </subcellularLocation>
</comment>
<dbReference type="Proteomes" id="UP001501705">
    <property type="component" value="Unassembled WGS sequence"/>
</dbReference>
<name>A0ABN2E0U0_9ACTN</name>
<feature type="region of interest" description="Disordered" evidence="6">
    <location>
        <begin position="304"/>
        <end position="353"/>
    </location>
</feature>
<proteinExistence type="inferred from homology"/>
<feature type="transmembrane region" description="Helical" evidence="7">
    <location>
        <begin position="265"/>
        <end position="284"/>
    </location>
</feature>
<feature type="transmembrane region" description="Helical" evidence="7">
    <location>
        <begin position="174"/>
        <end position="195"/>
    </location>
</feature>
<accession>A0ABN2E0U0</accession>
<reference evidence="9 10" key="1">
    <citation type="journal article" date="2019" name="Int. J. Syst. Evol. Microbiol.">
        <title>The Global Catalogue of Microorganisms (GCM) 10K type strain sequencing project: providing services to taxonomists for standard genome sequencing and annotation.</title>
        <authorList>
            <consortium name="The Broad Institute Genomics Platform"/>
            <consortium name="The Broad Institute Genome Sequencing Center for Infectious Disease"/>
            <person name="Wu L."/>
            <person name="Ma J."/>
        </authorList>
    </citation>
    <scope>NUCLEOTIDE SEQUENCE [LARGE SCALE GENOMIC DNA]</scope>
    <source>
        <strain evidence="9 10">JCM 15572</strain>
    </source>
</reference>
<evidence type="ECO:0000256" key="2">
    <source>
        <dbReference type="ARBA" id="ARBA00007362"/>
    </source>
</evidence>
<feature type="domain" description="EamA" evidence="8">
    <location>
        <begin position="7"/>
        <end position="134"/>
    </location>
</feature>
<keyword evidence="4 7" id="KW-1133">Transmembrane helix</keyword>
<evidence type="ECO:0000259" key="8">
    <source>
        <dbReference type="Pfam" id="PF00892"/>
    </source>
</evidence>
<feature type="transmembrane region" description="Helical" evidence="7">
    <location>
        <begin position="234"/>
        <end position="253"/>
    </location>
</feature>
<sequence length="353" mass="36650">MENTVRWSLVTAIAPIAWGTNYFVTHEYLPAGHPLYGAVFRALPAGLLLLALARRLPHGVWWWRSLLLGVCNMGAFFALIYVASQLLPVSLAATIMSASPFTLALFAWGLLGERPAALVLTGATAGIAGVVLLLGAGSVAVDFRGVAASVAALVMSSGGYVLAKKWGRADAGPLATTAWQLVAGGLVLIPFAIAIEGSPPRLDGPAIAGFAYVGLVATALAFTAWFTGLRKLPAATVGLIGLLNPVTGVLLGVLLSGDKLTGRQLLGLTLVLLGIACSQLRFGVPGRAGGSKRFDWGRTDSVRPDAASISSDAASISSDEGEHDGHDRGRRAARRSGDQHGVLRAQREADDLS</sequence>
<dbReference type="SUPFAM" id="SSF103481">
    <property type="entry name" value="Multidrug resistance efflux transporter EmrE"/>
    <property type="match status" value="2"/>
</dbReference>
<feature type="transmembrane region" description="Helical" evidence="7">
    <location>
        <begin position="65"/>
        <end position="83"/>
    </location>
</feature>
<comment type="caution">
    <text evidence="9">The sequence shown here is derived from an EMBL/GenBank/DDBJ whole genome shotgun (WGS) entry which is preliminary data.</text>
</comment>
<feature type="transmembrane region" description="Helical" evidence="7">
    <location>
        <begin position="89"/>
        <end position="111"/>
    </location>
</feature>
<evidence type="ECO:0000256" key="4">
    <source>
        <dbReference type="ARBA" id="ARBA00022989"/>
    </source>
</evidence>
<dbReference type="PANTHER" id="PTHR32322">
    <property type="entry name" value="INNER MEMBRANE TRANSPORTER"/>
    <property type="match status" value="1"/>
</dbReference>
<evidence type="ECO:0000256" key="7">
    <source>
        <dbReference type="SAM" id="Phobius"/>
    </source>
</evidence>
<comment type="similarity">
    <text evidence="2">Belongs to the EamA transporter family.</text>
</comment>
<feature type="domain" description="EamA" evidence="8">
    <location>
        <begin position="146"/>
        <end position="277"/>
    </location>
</feature>
<dbReference type="InterPro" id="IPR000620">
    <property type="entry name" value="EamA_dom"/>
</dbReference>
<dbReference type="RefSeq" id="WP_344238093.1">
    <property type="nucleotide sequence ID" value="NZ_BAAAPH010000021.1"/>
</dbReference>
<dbReference type="Gene3D" id="1.10.3730.20">
    <property type="match status" value="2"/>
</dbReference>
<keyword evidence="10" id="KW-1185">Reference proteome</keyword>